<comment type="caution">
    <text evidence="1">The sequence shown here is derived from an EMBL/GenBank/DDBJ whole genome shotgun (WGS) entry which is preliminary data.</text>
</comment>
<evidence type="ECO:0008006" key="3">
    <source>
        <dbReference type="Google" id="ProtNLM"/>
    </source>
</evidence>
<accession>A0A5J4VYY7</accession>
<dbReference type="Proteomes" id="UP000324800">
    <property type="component" value="Unassembled WGS sequence"/>
</dbReference>
<evidence type="ECO:0000313" key="1">
    <source>
        <dbReference type="EMBL" id="KAA6387788.1"/>
    </source>
</evidence>
<gene>
    <name evidence="1" type="ORF">EZS28_016681</name>
</gene>
<protein>
    <recommendedName>
        <fullName evidence="3">Tyr recombinase domain-containing protein</fullName>
    </recommendedName>
</protein>
<dbReference type="EMBL" id="SNRW01004237">
    <property type="protein sequence ID" value="KAA6387788.1"/>
    <property type="molecule type" value="Genomic_DNA"/>
</dbReference>
<name>A0A5J4VYY7_9EUKA</name>
<reference evidence="1 2" key="1">
    <citation type="submission" date="2019-03" db="EMBL/GenBank/DDBJ databases">
        <title>Single cell metagenomics reveals metabolic interactions within the superorganism composed of flagellate Streblomastix strix and complex community of Bacteroidetes bacteria on its surface.</title>
        <authorList>
            <person name="Treitli S.C."/>
            <person name="Kolisko M."/>
            <person name="Husnik F."/>
            <person name="Keeling P."/>
            <person name="Hampl V."/>
        </authorList>
    </citation>
    <scope>NUCLEOTIDE SEQUENCE [LARGE SCALE GENOMIC DNA]</scope>
    <source>
        <strain evidence="1">ST1C</strain>
    </source>
</reference>
<dbReference type="InterPro" id="IPR011010">
    <property type="entry name" value="DNA_brk_join_enz"/>
</dbReference>
<dbReference type="OrthoDB" id="7699712at2759"/>
<sequence>MQWDYERKRKLGGTVCSRELRLLLDEIGIDKEYAGFTVRHAMMTKLRDEGATQEEVNEATRHASGSNTCDTFYYKPIARDIGALISKDFQALGLAQTHLLGLRHNQSQFVITPKHHKLKFHALQDQLQFGGTT</sequence>
<dbReference type="GO" id="GO:0003677">
    <property type="term" value="F:DNA binding"/>
    <property type="evidence" value="ECO:0007669"/>
    <property type="project" value="InterPro"/>
</dbReference>
<proteinExistence type="predicted"/>
<dbReference type="AlphaFoldDB" id="A0A5J4VYY7"/>
<evidence type="ECO:0000313" key="2">
    <source>
        <dbReference type="Proteomes" id="UP000324800"/>
    </source>
</evidence>
<organism evidence="1 2">
    <name type="scientific">Streblomastix strix</name>
    <dbReference type="NCBI Taxonomy" id="222440"/>
    <lineage>
        <taxon>Eukaryota</taxon>
        <taxon>Metamonada</taxon>
        <taxon>Preaxostyla</taxon>
        <taxon>Oxymonadida</taxon>
        <taxon>Streblomastigidae</taxon>
        <taxon>Streblomastix</taxon>
    </lineage>
</organism>
<dbReference type="SUPFAM" id="SSF56349">
    <property type="entry name" value="DNA breaking-rejoining enzymes"/>
    <property type="match status" value="1"/>
</dbReference>